<dbReference type="Proteomes" id="UP000269721">
    <property type="component" value="Unassembled WGS sequence"/>
</dbReference>
<dbReference type="OrthoDB" id="529273at2759"/>
<proteinExistence type="predicted"/>
<evidence type="ECO:0000313" key="2">
    <source>
        <dbReference type="Proteomes" id="UP000269721"/>
    </source>
</evidence>
<organism evidence="1 2">
    <name type="scientific">Blyttiomyces helicus</name>
    <dbReference type="NCBI Taxonomy" id="388810"/>
    <lineage>
        <taxon>Eukaryota</taxon>
        <taxon>Fungi</taxon>
        <taxon>Fungi incertae sedis</taxon>
        <taxon>Chytridiomycota</taxon>
        <taxon>Chytridiomycota incertae sedis</taxon>
        <taxon>Chytridiomycetes</taxon>
        <taxon>Chytridiomycetes incertae sedis</taxon>
        <taxon>Blyttiomyces</taxon>
    </lineage>
</organism>
<protein>
    <submittedName>
        <fullName evidence="1">Uncharacterized protein</fullName>
    </submittedName>
</protein>
<dbReference type="AlphaFoldDB" id="A0A4P9WBJ3"/>
<dbReference type="EMBL" id="KZ996396">
    <property type="protein sequence ID" value="RKO88923.1"/>
    <property type="molecule type" value="Genomic_DNA"/>
</dbReference>
<keyword evidence="2" id="KW-1185">Reference proteome</keyword>
<reference evidence="2" key="1">
    <citation type="journal article" date="2018" name="Nat. Microbiol.">
        <title>Leveraging single-cell genomics to expand the fungal tree of life.</title>
        <authorList>
            <person name="Ahrendt S.R."/>
            <person name="Quandt C.A."/>
            <person name="Ciobanu D."/>
            <person name="Clum A."/>
            <person name="Salamov A."/>
            <person name="Andreopoulos B."/>
            <person name="Cheng J.F."/>
            <person name="Woyke T."/>
            <person name="Pelin A."/>
            <person name="Henrissat B."/>
            <person name="Reynolds N.K."/>
            <person name="Benny G.L."/>
            <person name="Smith M.E."/>
            <person name="James T.Y."/>
            <person name="Grigoriev I.V."/>
        </authorList>
    </citation>
    <scope>NUCLEOTIDE SEQUENCE [LARGE SCALE GENOMIC DNA]</scope>
</reference>
<accession>A0A4P9WBJ3</accession>
<gene>
    <name evidence="1" type="ORF">BDK51DRAFT_34527</name>
</gene>
<evidence type="ECO:0000313" key="1">
    <source>
        <dbReference type="EMBL" id="RKO88923.1"/>
    </source>
</evidence>
<name>A0A4P9WBJ3_9FUNG</name>
<sequence length="222" mass="24804">MLRESFSDIMDIETVSLDGKTMAEQITAVQRATILMGVSSSATHNGMSLRNGTVLVDIVPRHLQHGQLLSEYWVNWHLCNANSPQTILCHPIFAPTTANMTDAEIYESDDVFGMRNLPLKADLKAFRLQFESILLIYGLNEILINRMISEAEPPTIVTLSRRFWHPAYAKKEQNLEEPKSPQAQLKLIFTAITELAKMSEDAQVMVGATTSQLLPQKSATST</sequence>